<sequence length="182" mass="20311">MLLAKVFDKLAQAEKDQVILVLCELIKPICPDHIRIKVLAALLGGLQRQSLVPRKHHTQLLESFKLSLMAEDRTVRNLTCACMDVLVLLDEFALETLECGLIDYVYEVLRQSGELKDALDSDCLSWLLNILNSLASAAKSATTCTTFSISFGESRNHSTIRLKPTQSTTIECSSETLRRDSK</sequence>
<gene>
    <name evidence="1" type="ORF">RMAR00112_LOCUS26463</name>
</gene>
<dbReference type="EMBL" id="HBHW01034300">
    <property type="protein sequence ID" value="CAE0058407.1"/>
    <property type="molecule type" value="Transcribed_RNA"/>
</dbReference>
<reference evidence="1" key="1">
    <citation type="submission" date="2021-01" db="EMBL/GenBank/DDBJ databases">
        <authorList>
            <person name="Corre E."/>
            <person name="Pelletier E."/>
            <person name="Niang G."/>
            <person name="Scheremetjew M."/>
            <person name="Finn R."/>
            <person name="Kale V."/>
            <person name="Holt S."/>
            <person name="Cochrane G."/>
            <person name="Meng A."/>
            <person name="Brown T."/>
            <person name="Cohen L."/>
        </authorList>
    </citation>
    <scope>NUCLEOTIDE SEQUENCE</scope>
    <source>
        <strain evidence="1">CCMP 769</strain>
    </source>
</reference>
<proteinExistence type="predicted"/>
<evidence type="ECO:0000313" key="1">
    <source>
        <dbReference type="EMBL" id="CAE0058407.1"/>
    </source>
</evidence>
<organism evidence="1">
    <name type="scientific">Rhodosorus marinus</name>
    <dbReference type="NCBI Taxonomy" id="101924"/>
    <lineage>
        <taxon>Eukaryota</taxon>
        <taxon>Rhodophyta</taxon>
        <taxon>Stylonematophyceae</taxon>
        <taxon>Stylonematales</taxon>
        <taxon>Stylonemataceae</taxon>
        <taxon>Rhodosorus</taxon>
    </lineage>
</organism>
<name>A0A7S3EKI0_9RHOD</name>
<dbReference type="AlphaFoldDB" id="A0A7S3EKI0"/>
<protein>
    <submittedName>
        <fullName evidence="1">Uncharacterized protein</fullName>
    </submittedName>
</protein>
<accession>A0A7S3EKI0</accession>